<feature type="transmembrane region" description="Helical" evidence="5">
    <location>
        <begin position="215"/>
        <end position="232"/>
    </location>
</feature>
<gene>
    <name evidence="7" type="ORF">V9T40_012996</name>
</gene>
<keyword evidence="8" id="KW-1185">Reference proteome</keyword>
<comment type="subcellular location">
    <subcellularLocation>
        <location evidence="1">Membrane</location>
        <topology evidence="1">Multi-pass membrane protein</topology>
    </subcellularLocation>
</comment>
<name>A0AAN9T8R1_9HEMI</name>
<keyword evidence="2 5" id="KW-0812">Transmembrane</keyword>
<dbReference type="PANTHER" id="PTHR22950">
    <property type="entry name" value="AMINO ACID TRANSPORTER"/>
    <property type="match status" value="1"/>
</dbReference>
<evidence type="ECO:0000313" key="7">
    <source>
        <dbReference type="EMBL" id="KAK7576710.1"/>
    </source>
</evidence>
<feature type="transmembrane region" description="Helical" evidence="5">
    <location>
        <begin position="396"/>
        <end position="417"/>
    </location>
</feature>
<proteinExistence type="predicted"/>
<feature type="transmembrane region" description="Helical" evidence="5">
    <location>
        <begin position="352"/>
        <end position="376"/>
    </location>
</feature>
<dbReference type="InterPro" id="IPR013057">
    <property type="entry name" value="AA_transpt_TM"/>
</dbReference>
<keyword evidence="3 5" id="KW-1133">Transmembrane helix</keyword>
<keyword evidence="4 5" id="KW-0472">Membrane</keyword>
<dbReference type="EMBL" id="JBBCAQ010000036">
    <property type="protein sequence ID" value="KAK7576710.1"/>
    <property type="molecule type" value="Genomic_DNA"/>
</dbReference>
<protein>
    <recommendedName>
        <fullName evidence="6">Amino acid transporter transmembrane domain-containing protein</fullName>
    </recommendedName>
</protein>
<evidence type="ECO:0000256" key="5">
    <source>
        <dbReference type="SAM" id="Phobius"/>
    </source>
</evidence>
<dbReference type="Pfam" id="PF01490">
    <property type="entry name" value="Aa_trans"/>
    <property type="match status" value="1"/>
</dbReference>
<accession>A0AAN9T8R1</accession>
<dbReference type="GO" id="GO:0016020">
    <property type="term" value="C:membrane"/>
    <property type="evidence" value="ECO:0007669"/>
    <property type="project" value="UniProtKB-SubCell"/>
</dbReference>
<evidence type="ECO:0000256" key="1">
    <source>
        <dbReference type="ARBA" id="ARBA00004141"/>
    </source>
</evidence>
<feature type="transmembrane region" description="Helical" evidence="5">
    <location>
        <begin position="308"/>
        <end position="332"/>
    </location>
</feature>
<dbReference type="AlphaFoldDB" id="A0AAN9T8R1"/>
<comment type="caution">
    <text evidence="7">The sequence shown here is derived from an EMBL/GenBank/DDBJ whole genome shotgun (WGS) entry which is preliminary data.</text>
</comment>
<evidence type="ECO:0000256" key="3">
    <source>
        <dbReference type="ARBA" id="ARBA00022989"/>
    </source>
</evidence>
<feature type="domain" description="Amino acid transporter transmembrane" evidence="6">
    <location>
        <begin position="80"/>
        <end position="481"/>
    </location>
</feature>
<reference evidence="7 8" key="1">
    <citation type="submission" date="2024-03" db="EMBL/GenBank/DDBJ databases">
        <title>Adaptation during the transition from Ophiocordyceps entomopathogen to insect associate is accompanied by gene loss and intensified selection.</title>
        <authorList>
            <person name="Ward C.M."/>
            <person name="Onetto C.A."/>
            <person name="Borneman A.R."/>
        </authorList>
    </citation>
    <scope>NUCLEOTIDE SEQUENCE [LARGE SCALE GENOMIC DNA]</scope>
    <source>
        <strain evidence="7">AWRI1</strain>
        <tissue evidence="7">Single Adult Female</tissue>
    </source>
</reference>
<evidence type="ECO:0000313" key="8">
    <source>
        <dbReference type="Proteomes" id="UP001367676"/>
    </source>
</evidence>
<dbReference type="Proteomes" id="UP001367676">
    <property type="component" value="Unassembled WGS sequence"/>
</dbReference>
<sequence length="496" mass="55853">MSNYENFDETPKTQKKSVLEDVSSRCCEKDYKTFDDGFLKFENNTIEFIYCIEKNHSLEKNPAMAKSYNLQTQITTKYGTSFWTSVLRLLLLTSATPIFMIPSVLISAGYLTGSVLLLVVVCFYLHNMHMVVWSAEKISKLNSDVDVVYSDLLYGALKLERAWVGPWLGSFIRVMSTFIICLTWYSVCIFVYLFAAENVQTICNKWFYCELTIENTLLILLLPALVLSFISRAEYLESFAAFGFLCNLISLILVACCVLLDPSPWMLADADGSLKKPLFIGILLINLSVTPAVLLFKNETKNTRKFNSAGGVLNISYVGIFIIYLTFSLLYGLKYGNDLPINSIILLPDNNIITQVCPIFYGLGLICVYPHLYCGLLDLIARDIFQDKLEYKSRQLTFSTNIFKLFGVLICCLVTYLRPSLLLYLSLGGTICTSIDSIIYPALVHTIVYWKVSKSKLAFALVVIKNLIILAIGVNLVVVGVEDCMWFVNNSGVLLV</sequence>
<evidence type="ECO:0000259" key="6">
    <source>
        <dbReference type="Pfam" id="PF01490"/>
    </source>
</evidence>
<feature type="transmembrane region" description="Helical" evidence="5">
    <location>
        <begin position="457"/>
        <end position="481"/>
    </location>
</feature>
<feature type="transmembrane region" description="Helical" evidence="5">
    <location>
        <begin position="423"/>
        <end position="450"/>
    </location>
</feature>
<dbReference type="GO" id="GO:0015179">
    <property type="term" value="F:L-amino acid transmembrane transporter activity"/>
    <property type="evidence" value="ECO:0007669"/>
    <property type="project" value="TreeGrafter"/>
</dbReference>
<feature type="transmembrane region" description="Helical" evidence="5">
    <location>
        <begin position="277"/>
        <end position="296"/>
    </location>
</feature>
<evidence type="ECO:0000256" key="2">
    <source>
        <dbReference type="ARBA" id="ARBA00022692"/>
    </source>
</evidence>
<dbReference type="PANTHER" id="PTHR22950:SF666">
    <property type="entry name" value="VACUOLAR AMINO ACID TRANSPORTER 4"/>
    <property type="match status" value="1"/>
</dbReference>
<feature type="transmembrane region" description="Helical" evidence="5">
    <location>
        <begin position="239"/>
        <end position="265"/>
    </location>
</feature>
<feature type="transmembrane region" description="Helical" evidence="5">
    <location>
        <begin position="98"/>
        <end position="125"/>
    </location>
</feature>
<organism evidence="7 8">
    <name type="scientific">Parthenolecanium corni</name>
    <dbReference type="NCBI Taxonomy" id="536013"/>
    <lineage>
        <taxon>Eukaryota</taxon>
        <taxon>Metazoa</taxon>
        <taxon>Ecdysozoa</taxon>
        <taxon>Arthropoda</taxon>
        <taxon>Hexapoda</taxon>
        <taxon>Insecta</taxon>
        <taxon>Pterygota</taxon>
        <taxon>Neoptera</taxon>
        <taxon>Paraneoptera</taxon>
        <taxon>Hemiptera</taxon>
        <taxon>Sternorrhyncha</taxon>
        <taxon>Coccoidea</taxon>
        <taxon>Coccidae</taxon>
        <taxon>Parthenolecanium</taxon>
    </lineage>
</organism>
<feature type="transmembrane region" description="Helical" evidence="5">
    <location>
        <begin position="171"/>
        <end position="195"/>
    </location>
</feature>
<evidence type="ECO:0000256" key="4">
    <source>
        <dbReference type="ARBA" id="ARBA00023136"/>
    </source>
</evidence>